<accession>E5Q8T5</accession>
<dbReference type="REBASE" id="512">
    <property type="entry name" value="BspEI"/>
</dbReference>
<reference evidence="1" key="1">
    <citation type="submission" date="2010-11" db="EMBL/GenBank/DDBJ databases">
        <title>BspEI restriction-modification system genes.</title>
        <authorList>
            <person name="Lunnen K.D."/>
            <person name="Nwankwo D.O."/>
            <person name="Wilson G.G."/>
        </authorList>
    </citation>
    <scope>NUCLEOTIDE SEQUENCE</scope>
    <source>
        <strain evidence="1">NEBM136</strain>
    </source>
</reference>
<dbReference type="EMBL" id="HQ636103">
    <property type="protein sequence ID" value="ADR72990.1"/>
    <property type="molecule type" value="Genomic_DNA"/>
</dbReference>
<dbReference type="AlphaFoldDB" id="E5Q8T5"/>
<gene>
    <name evidence="1" type="primary">bspEIR</name>
</gene>
<organism evidence="1">
    <name type="scientific">Bacillus sp. NEBM136</name>
    <dbReference type="NCBI Taxonomy" id="932684"/>
    <lineage>
        <taxon>Bacteria</taxon>
        <taxon>Bacillati</taxon>
        <taxon>Bacillota</taxon>
        <taxon>Bacilli</taxon>
        <taxon>Bacillales</taxon>
        <taxon>Bacillaceae</taxon>
        <taxon>Bacillus</taxon>
    </lineage>
</organism>
<evidence type="ECO:0000313" key="1">
    <source>
        <dbReference type="EMBL" id="ADR72990.1"/>
    </source>
</evidence>
<protein>
    <submittedName>
        <fullName evidence="1">BspEI</fullName>
    </submittedName>
</protein>
<name>E5Q8T5_9BACI</name>
<proteinExistence type="predicted"/>
<sequence length="300" mass="34893">MIETVLEKVTNKNNFVTLQNYTDFALYFLEYIQKNKQATIVSQNEHVYNFYQYNSEANYQVTRPFNSKILYSHQDFLDNLGEFNKILKDLKSDRNHAKILDRSIINRTIYTVQQTIGFALDGLDANRTNVARKLNGDYFEQLILLLLREIGAPANNGVVKVPVNMEDKQLFNMSYQHDLILKDKKGEVKLIGSVKTTSKDRIGKIFVDKFLYSKLTETTVPHIAIFLHDVQRKRNKDPQKFGINGTFLAGHFKGYTVKLNPLDGVYYFDPRPQMQTDVLLSEHIQTFDHLLCDDIWSYVD</sequence>